<dbReference type="GO" id="GO:0044781">
    <property type="term" value="P:bacterial-type flagellum organization"/>
    <property type="evidence" value="ECO:0007669"/>
    <property type="project" value="UniProtKB-UniRule"/>
</dbReference>
<sequence>MNSRKSLIALSIVLFCVVFVSNISEAAVDENQMIDDILEERSEEDSSTEPESPQQQESDSQQQEAPASDSSNDEDTSTGSDPEMMEGTSIVSMLIQLILALAAVIAIMYFLLKFINKRTQSFQSQKTMQNLGGVPLGQNKSVQLVKVGDRLLVVGVGDSIRLLKEIDEETEMDKLLENDDPDSGWKQKGFSIFQGLFKNNKTKENSSESFQEVLKDQLGEMKDTRKKARRHLKGYNE</sequence>
<dbReference type="GO" id="GO:0005886">
    <property type="term" value="C:plasma membrane"/>
    <property type="evidence" value="ECO:0007669"/>
    <property type="project" value="UniProtKB-SubCell"/>
</dbReference>
<keyword evidence="4 5" id="KW-0472">Membrane</keyword>
<keyword evidence="9" id="KW-1185">Reference proteome</keyword>
<keyword evidence="5" id="KW-0975">Bacterial flagellum</keyword>
<reference evidence="8 9" key="1">
    <citation type="submission" date="2018-10" db="EMBL/GenBank/DDBJ databases">
        <title>Draft genome sequence of Bacillus salarius IM0101, isolated from a hypersaline soil in Inner Mongolia, China.</title>
        <authorList>
            <person name="Yamprayoonswat W."/>
            <person name="Boonvisut S."/>
            <person name="Jumpathong W."/>
            <person name="Sittihan S."/>
            <person name="Ruangsuj P."/>
            <person name="Wanthongcharoen S."/>
            <person name="Thongpramul N."/>
            <person name="Pimmason S."/>
            <person name="Yu B."/>
            <person name="Yasawong M."/>
        </authorList>
    </citation>
    <scope>NUCLEOTIDE SEQUENCE [LARGE SCALE GENOMIC DNA]</scope>
    <source>
        <strain evidence="8 9">IM0101</strain>
    </source>
</reference>
<keyword evidence="1 5" id="KW-1003">Cell membrane</keyword>
<dbReference type="InterPro" id="IPR022781">
    <property type="entry name" value="Flagellar_biosynth_FliO"/>
</dbReference>
<feature type="chain" id="PRO_5018522214" description="Flagellar protein" evidence="7">
    <location>
        <begin position="27"/>
        <end position="237"/>
    </location>
</feature>
<dbReference type="Proteomes" id="UP000275076">
    <property type="component" value="Unassembled WGS sequence"/>
</dbReference>
<feature type="compositionally biased region" description="Low complexity" evidence="6">
    <location>
        <begin position="49"/>
        <end position="70"/>
    </location>
</feature>
<keyword evidence="3 5" id="KW-1133">Transmembrane helix</keyword>
<evidence type="ECO:0000313" key="9">
    <source>
        <dbReference type="Proteomes" id="UP000275076"/>
    </source>
</evidence>
<dbReference type="NCBIfam" id="TIGR03500">
    <property type="entry name" value="FliO_TIGR"/>
    <property type="match status" value="1"/>
</dbReference>
<feature type="region of interest" description="Disordered" evidence="6">
    <location>
        <begin position="39"/>
        <end position="84"/>
    </location>
</feature>
<dbReference type="GO" id="GO:0009425">
    <property type="term" value="C:bacterial-type flagellum basal body"/>
    <property type="evidence" value="ECO:0007669"/>
    <property type="project" value="UniProtKB-SubCell"/>
</dbReference>
<keyword evidence="7" id="KW-0732">Signal</keyword>
<evidence type="ECO:0000256" key="5">
    <source>
        <dbReference type="RuleBase" id="RU362064"/>
    </source>
</evidence>
<comment type="subcellular location">
    <subcellularLocation>
        <location evidence="5">Cell membrane</location>
    </subcellularLocation>
    <subcellularLocation>
        <location evidence="5">Bacterial flagellum basal body</location>
    </subcellularLocation>
</comment>
<comment type="similarity">
    <text evidence="5">Belongs to the FliO/MopB family.</text>
</comment>
<gene>
    <name evidence="8" type="primary">fliO</name>
    <name evidence="8" type="ORF">D7Z54_11145</name>
</gene>
<evidence type="ECO:0000256" key="1">
    <source>
        <dbReference type="ARBA" id="ARBA00022475"/>
    </source>
</evidence>
<evidence type="ECO:0000256" key="7">
    <source>
        <dbReference type="SAM" id="SignalP"/>
    </source>
</evidence>
<accession>A0A3R9P986</accession>
<evidence type="ECO:0000256" key="2">
    <source>
        <dbReference type="ARBA" id="ARBA00022692"/>
    </source>
</evidence>
<dbReference type="OrthoDB" id="2376965at2"/>
<evidence type="ECO:0000256" key="6">
    <source>
        <dbReference type="SAM" id="MobiDB-lite"/>
    </source>
</evidence>
<evidence type="ECO:0000313" key="8">
    <source>
        <dbReference type="EMBL" id="RSL33179.1"/>
    </source>
</evidence>
<proteinExistence type="inferred from homology"/>
<organism evidence="8 9">
    <name type="scientific">Salibacterium salarium</name>
    <dbReference type="NCBI Taxonomy" id="284579"/>
    <lineage>
        <taxon>Bacteria</taxon>
        <taxon>Bacillati</taxon>
        <taxon>Bacillota</taxon>
        <taxon>Bacilli</taxon>
        <taxon>Bacillales</taxon>
        <taxon>Bacillaceae</taxon>
    </lineage>
</organism>
<protein>
    <recommendedName>
        <fullName evidence="5">Flagellar protein</fullName>
    </recommendedName>
</protein>
<keyword evidence="8" id="KW-0282">Flagellum</keyword>
<comment type="caution">
    <text evidence="8">The sequence shown here is derived from an EMBL/GenBank/DDBJ whole genome shotgun (WGS) entry which is preliminary data.</text>
</comment>
<keyword evidence="8" id="KW-0966">Cell projection</keyword>
<evidence type="ECO:0000256" key="4">
    <source>
        <dbReference type="ARBA" id="ARBA00023136"/>
    </source>
</evidence>
<feature type="signal peptide" evidence="7">
    <location>
        <begin position="1"/>
        <end position="26"/>
    </location>
</feature>
<keyword evidence="2 5" id="KW-0812">Transmembrane</keyword>
<feature type="transmembrane region" description="Helical" evidence="5">
    <location>
        <begin position="90"/>
        <end position="112"/>
    </location>
</feature>
<feature type="compositionally biased region" description="Acidic residues" evidence="6">
    <location>
        <begin position="39"/>
        <end position="48"/>
    </location>
</feature>
<dbReference type="Pfam" id="PF04347">
    <property type="entry name" value="FliO"/>
    <property type="match status" value="1"/>
</dbReference>
<evidence type="ECO:0000256" key="3">
    <source>
        <dbReference type="ARBA" id="ARBA00022989"/>
    </source>
</evidence>
<dbReference type="RefSeq" id="WP_125555935.1">
    <property type="nucleotide sequence ID" value="NZ_RBVX01000009.1"/>
</dbReference>
<name>A0A3R9P986_9BACI</name>
<keyword evidence="8" id="KW-0969">Cilium</keyword>
<dbReference type="EMBL" id="RBVX01000009">
    <property type="protein sequence ID" value="RSL33179.1"/>
    <property type="molecule type" value="Genomic_DNA"/>
</dbReference>
<dbReference type="AlphaFoldDB" id="A0A3R9P986"/>